<proteinExistence type="predicted"/>
<dbReference type="Proteomes" id="UP000060277">
    <property type="component" value="Chromosome"/>
</dbReference>
<organism evidence="1 2">
    <name type="scientific">Pandoraea norimbergensis</name>
    <dbReference type="NCBI Taxonomy" id="93219"/>
    <lineage>
        <taxon>Bacteria</taxon>
        <taxon>Pseudomonadati</taxon>
        <taxon>Pseudomonadota</taxon>
        <taxon>Betaproteobacteria</taxon>
        <taxon>Burkholderiales</taxon>
        <taxon>Burkholderiaceae</taxon>
        <taxon>Pandoraea</taxon>
    </lineage>
</organism>
<accession>A0ABM5WML8</accession>
<dbReference type="RefSeq" id="WP_058378774.1">
    <property type="nucleotide sequence ID" value="NZ_CP013480.3"/>
</dbReference>
<reference evidence="2" key="1">
    <citation type="submission" date="2015-12" db="EMBL/GenBank/DDBJ databases">
        <title>Complete genome sequence of Pandoraea norimbergensis DSM 11628.</title>
        <authorList>
            <person name="Ee R."/>
            <person name="Lim Y.-L."/>
            <person name="Yong D."/>
            <person name="Yin W.-F."/>
            <person name="Chan K.-G."/>
        </authorList>
    </citation>
    <scope>NUCLEOTIDE SEQUENCE [LARGE SCALE GENOMIC DNA]</scope>
    <source>
        <strain evidence="2">DSM 11628</strain>
    </source>
</reference>
<name>A0ABM5WML8_9BURK</name>
<evidence type="ECO:0000313" key="1">
    <source>
        <dbReference type="EMBL" id="ALS61864.1"/>
    </source>
</evidence>
<keyword evidence="2" id="KW-1185">Reference proteome</keyword>
<evidence type="ECO:0000313" key="2">
    <source>
        <dbReference type="Proteomes" id="UP000060277"/>
    </source>
</evidence>
<protein>
    <recommendedName>
        <fullName evidence="3">HTH cro/C1-type domain-containing protein</fullName>
    </recommendedName>
</protein>
<gene>
    <name evidence="1" type="ORF">AT302_20855</name>
</gene>
<evidence type="ECO:0008006" key="3">
    <source>
        <dbReference type="Google" id="ProtNLM"/>
    </source>
</evidence>
<sequence>MKTTVEFLDAVKARRDLPSDYAAAKVLGVTRAAVSRYRLGQGFFEDIVALRVAEILEVDPITVIAAVNYERARNESDRRTWSDFLEKISKGFRTLVLPANARGVLFSAA</sequence>
<dbReference type="EMBL" id="CP013480">
    <property type="protein sequence ID" value="ALS61864.1"/>
    <property type="molecule type" value="Genomic_DNA"/>
</dbReference>